<dbReference type="Pfam" id="PF13505">
    <property type="entry name" value="OMP_b-brl"/>
    <property type="match status" value="1"/>
</dbReference>
<dbReference type="AlphaFoldDB" id="A0A8J3BT53"/>
<dbReference type="InterPro" id="IPR027385">
    <property type="entry name" value="Beta-barrel_OMP"/>
</dbReference>
<feature type="signal peptide" evidence="2">
    <location>
        <begin position="1"/>
        <end position="20"/>
    </location>
</feature>
<evidence type="ECO:0000256" key="2">
    <source>
        <dbReference type="SAM" id="SignalP"/>
    </source>
</evidence>
<feature type="domain" description="Outer membrane protein beta-barrel" evidence="3">
    <location>
        <begin position="5"/>
        <end position="153"/>
    </location>
</feature>
<dbReference type="RefSeq" id="WP_188654388.1">
    <property type="nucleotide sequence ID" value="NZ_BMNR01000007.1"/>
</dbReference>
<keyword evidence="5" id="KW-1185">Reference proteome</keyword>
<name>A0A8J3BT53_9FLAO</name>
<comment type="caution">
    <text evidence="4">The sequence shown here is derived from an EMBL/GenBank/DDBJ whole genome shotgun (WGS) entry which is preliminary data.</text>
</comment>
<dbReference type="Proteomes" id="UP000612329">
    <property type="component" value="Unassembled WGS sequence"/>
</dbReference>
<evidence type="ECO:0000256" key="1">
    <source>
        <dbReference type="ARBA" id="ARBA00022729"/>
    </source>
</evidence>
<evidence type="ECO:0000313" key="5">
    <source>
        <dbReference type="Proteomes" id="UP000612329"/>
    </source>
</evidence>
<dbReference type="SUPFAM" id="SSF56925">
    <property type="entry name" value="OMPA-like"/>
    <property type="match status" value="1"/>
</dbReference>
<feature type="chain" id="PRO_5035153356" description="Outer membrane protein beta-barrel domain-containing protein" evidence="2">
    <location>
        <begin position="21"/>
        <end position="157"/>
    </location>
</feature>
<evidence type="ECO:0000313" key="4">
    <source>
        <dbReference type="EMBL" id="GGK32561.1"/>
    </source>
</evidence>
<protein>
    <recommendedName>
        <fullName evidence="3">Outer membrane protein beta-barrel domain-containing protein</fullName>
    </recommendedName>
</protein>
<dbReference type="EMBL" id="BMNR01000007">
    <property type="protein sequence ID" value="GGK32561.1"/>
    <property type="molecule type" value="Genomic_DNA"/>
</dbReference>
<reference evidence="4" key="1">
    <citation type="journal article" date="2014" name="Int. J. Syst. Evol. Microbiol.">
        <title>Complete genome sequence of Corynebacterium casei LMG S-19264T (=DSM 44701T), isolated from a smear-ripened cheese.</title>
        <authorList>
            <consortium name="US DOE Joint Genome Institute (JGI-PGF)"/>
            <person name="Walter F."/>
            <person name="Albersmeier A."/>
            <person name="Kalinowski J."/>
            <person name="Ruckert C."/>
        </authorList>
    </citation>
    <scope>NUCLEOTIDE SEQUENCE</scope>
    <source>
        <strain evidence="4">JCM 12862</strain>
    </source>
</reference>
<proteinExistence type="predicted"/>
<organism evidence="4 5">
    <name type="scientific">Yeosuana aromativorans</name>
    <dbReference type="NCBI Taxonomy" id="288019"/>
    <lineage>
        <taxon>Bacteria</taxon>
        <taxon>Pseudomonadati</taxon>
        <taxon>Bacteroidota</taxon>
        <taxon>Flavobacteriia</taxon>
        <taxon>Flavobacteriales</taxon>
        <taxon>Flavobacteriaceae</taxon>
        <taxon>Yeosuana</taxon>
    </lineage>
</organism>
<keyword evidence="1 2" id="KW-0732">Signal</keyword>
<accession>A0A8J3BT53</accession>
<reference evidence="4" key="2">
    <citation type="submission" date="2020-09" db="EMBL/GenBank/DDBJ databases">
        <authorList>
            <person name="Sun Q."/>
            <person name="Ohkuma M."/>
        </authorList>
    </citation>
    <scope>NUCLEOTIDE SEQUENCE</scope>
    <source>
        <strain evidence="4">JCM 12862</strain>
    </source>
</reference>
<dbReference type="InterPro" id="IPR011250">
    <property type="entry name" value="OMP/PagP_B-barrel"/>
</dbReference>
<gene>
    <name evidence="4" type="ORF">GCM10007962_28620</name>
</gene>
<sequence>MKKLLLCTAFAVFAFSNVNAQNFNVGVNLGLPMGDIKDYSSLNIGVEANYLWQVSEEFDAGILAGYTTFLGKDGADALGYLPIAAAGRFNVSEDFTIGADLGYAIGINPSGLDSGFYYSPKLQYGVSESIDIVLAYKGISVNSVNVSSLNIGVEFGL</sequence>
<evidence type="ECO:0000259" key="3">
    <source>
        <dbReference type="Pfam" id="PF13505"/>
    </source>
</evidence>